<comment type="caution">
    <text evidence="2">The sequence shown here is derived from an EMBL/GenBank/DDBJ whole genome shotgun (WGS) entry which is preliminary data.</text>
</comment>
<feature type="region of interest" description="Disordered" evidence="1">
    <location>
        <begin position="87"/>
        <end position="111"/>
    </location>
</feature>
<proteinExistence type="predicted"/>
<dbReference type="Proteomes" id="UP000821853">
    <property type="component" value="Chromosome 8"/>
</dbReference>
<gene>
    <name evidence="2" type="ORF">HPB48_001524</name>
</gene>
<keyword evidence="3" id="KW-1185">Reference proteome</keyword>
<dbReference type="VEuPathDB" id="VectorBase:HLOH_062003"/>
<name>A0A9J6GQB3_HAELO</name>
<dbReference type="EMBL" id="JABSTR010000010">
    <property type="protein sequence ID" value="KAH9380702.1"/>
    <property type="molecule type" value="Genomic_DNA"/>
</dbReference>
<protein>
    <submittedName>
        <fullName evidence="2">Uncharacterized protein</fullName>
    </submittedName>
</protein>
<organism evidence="2 3">
    <name type="scientific">Haemaphysalis longicornis</name>
    <name type="common">Bush tick</name>
    <dbReference type="NCBI Taxonomy" id="44386"/>
    <lineage>
        <taxon>Eukaryota</taxon>
        <taxon>Metazoa</taxon>
        <taxon>Ecdysozoa</taxon>
        <taxon>Arthropoda</taxon>
        <taxon>Chelicerata</taxon>
        <taxon>Arachnida</taxon>
        <taxon>Acari</taxon>
        <taxon>Parasitiformes</taxon>
        <taxon>Ixodida</taxon>
        <taxon>Ixodoidea</taxon>
        <taxon>Ixodidae</taxon>
        <taxon>Haemaphysalinae</taxon>
        <taxon>Haemaphysalis</taxon>
    </lineage>
</organism>
<accession>A0A9J6GQB3</accession>
<evidence type="ECO:0000256" key="1">
    <source>
        <dbReference type="SAM" id="MobiDB-lite"/>
    </source>
</evidence>
<dbReference type="AlphaFoldDB" id="A0A9J6GQB3"/>
<evidence type="ECO:0000313" key="3">
    <source>
        <dbReference type="Proteomes" id="UP000821853"/>
    </source>
</evidence>
<reference evidence="2 3" key="1">
    <citation type="journal article" date="2020" name="Cell">
        <title>Large-Scale Comparative Analyses of Tick Genomes Elucidate Their Genetic Diversity and Vector Capacities.</title>
        <authorList>
            <consortium name="Tick Genome and Microbiome Consortium (TIGMIC)"/>
            <person name="Jia N."/>
            <person name="Wang J."/>
            <person name="Shi W."/>
            <person name="Du L."/>
            <person name="Sun Y."/>
            <person name="Zhan W."/>
            <person name="Jiang J.F."/>
            <person name="Wang Q."/>
            <person name="Zhang B."/>
            <person name="Ji P."/>
            <person name="Bell-Sakyi L."/>
            <person name="Cui X.M."/>
            <person name="Yuan T.T."/>
            <person name="Jiang B.G."/>
            <person name="Yang W.F."/>
            <person name="Lam T.T."/>
            <person name="Chang Q.C."/>
            <person name="Ding S.J."/>
            <person name="Wang X.J."/>
            <person name="Zhu J.G."/>
            <person name="Ruan X.D."/>
            <person name="Zhao L."/>
            <person name="Wei J.T."/>
            <person name="Ye R.Z."/>
            <person name="Que T.C."/>
            <person name="Du C.H."/>
            <person name="Zhou Y.H."/>
            <person name="Cheng J.X."/>
            <person name="Dai P.F."/>
            <person name="Guo W.B."/>
            <person name="Han X.H."/>
            <person name="Huang E.J."/>
            <person name="Li L.F."/>
            <person name="Wei W."/>
            <person name="Gao Y.C."/>
            <person name="Liu J.Z."/>
            <person name="Shao H.Z."/>
            <person name="Wang X."/>
            <person name="Wang C.C."/>
            <person name="Yang T.C."/>
            <person name="Huo Q.B."/>
            <person name="Li W."/>
            <person name="Chen H.Y."/>
            <person name="Chen S.E."/>
            <person name="Zhou L.G."/>
            <person name="Ni X.B."/>
            <person name="Tian J.H."/>
            <person name="Sheng Y."/>
            <person name="Liu T."/>
            <person name="Pan Y.S."/>
            <person name="Xia L.Y."/>
            <person name="Li J."/>
            <person name="Zhao F."/>
            <person name="Cao W.C."/>
        </authorList>
    </citation>
    <scope>NUCLEOTIDE SEQUENCE [LARGE SCALE GENOMIC DNA]</scope>
    <source>
        <strain evidence="2">HaeL-2018</strain>
    </source>
</reference>
<sequence length="111" mass="12247">MARNSSTQPSPPERPPDVLQWNCRALRQSATELNELFRLTGQPAALLLQETRGTEPGVTATMGTFSLPLSTPGITGGSKTRLSKLRPQFSYGVTSRRHRSTRRPTAPQCRK</sequence>
<evidence type="ECO:0000313" key="2">
    <source>
        <dbReference type="EMBL" id="KAH9380702.1"/>
    </source>
</evidence>